<dbReference type="AlphaFoldDB" id="A0A5J4L4S5"/>
<evidence type="ECO:0000256" key="6">
    <source>
        <dbReference type="SAM" id="Phobius"/>
    </source>
</evidence>
<feature type="transmembrane region" description="Helical" evidence="6">
    <location>
        <begin position="61"/>
        <end position="79"/>
    </location>
</feature>
<evidence type="ECO:0000256" key="4">
    <source>
        <dbReference type="ARBA" id="ARBA00022989"/>
    </source>
</evidence>
<protein>
    <submittedName>
        <fullName evidence="7">YjgP/YjgQ family permease</fullName>
    </submittedName>
</protein>
<dbReference type="PANTHER" id="PTHR33529:SF6">
    <property type="entry name" value="YJGP_YJGQ FAMILY PERMEASE"/>
    <property type="match status" value="1"/>
</dbReference>
<proteinExistence type="predicted"/>
<keyword evidence="3 6" id="KW-0812">Transmembrane</keyword>
<dbReference type="PANTHER" id="PTHR33529">
    <property type="entry name" value="SLR0882 PROTEIN-RELATED"/>
    <property type="match status" value="1"/>
</dbReference>
<dbReference type="EMBL" id="BLAB01000001">
    <property type="protein sequence ID" value="GER93229.1"/>
    <property type="molecule type" value="Genomic_DNA"/>
</dbReference>
<accession>A0A5J4L4S5</accession>
<sequence>MLLVHRSIIKELLLSFLLSIIFLNFTLMMEKLLRLSRILSGVGTSAIDIAKIIFYLQPQILILTIPMAMLLSVLLTYGRMNTDNEMIILRGSGMSFRTISVPVVYLGIICFVLSLSMSFYLGPKGGTFLRTKVSEILTTRAPMTIEEGIFNTAFKDIVILVKEKPSPDSLSGIFIVDERKKEEHRIIVAKEGHIVPQHESLAFSLSNGHIYITKKDIFTDIAFGKYHFKLNPSVESAERKNSELTPLELLAASRQFPDRKTQFLLEFHRRLSMPAICLIIILLGPSLSLMAGKSGRLGGLTIGLSVFAIYYTFLLYGENLVRSGRLPHLVGAWMTFVILGLFSLLIFEKVNKK</sequence>
<feature type="transmembrane region" description="Helical" evidence="6">
    <location>
        <begin position="297"/>
        <end position="317"/>
    </location>
</feature>
<comment type="caution">
    <text evidence="7">The sequence shown here is derived from an EMBL/GenBank/DDBJ whole genome shotgun (WGS) entry which is preliminary data.</text>
</comment>
<reference evidence="7" key="1">
    <citation type="submission" date="2019-10" db="EMBL/GenBank/DDBJ databases">
        <title>Metagenomic sequencing of thiosulfate-disproportionating enrichment culture.</title>
        <authorList>
            <person name="Umezawa K."/>
            <person name="Kojima H."/>
            <person name="Fukui M."/>
        </authorList>
    </citation>
    <scope>NUCLEOTIDE SEQUENCE</scope>
    <source>
        <strain evidence="7">45J</strain>
    </source>
</reference>
<dbReference type="GO" id="GO:0015920">
    <property type="term" value="P:lipopolysaccharide transport"/>
    <property type="evidence" value="ECO:0007669"/>
    <property type="project" value="TreeGrafter"/>
</dbReference>
<dbReference type="Pfam" id="PF03739">
    <property type="entry name" value="LptF_LptG"/>
    <property type="match status" value="1"/>
</dbReference>
<dbReference type="InterPro" id="IPR005495">
    <property type="entry name" value="LptG/LptF_permease"/>
</dbReference>
<organism evidence="7">
    <name type="scientific">hot springs metagenome</name>
    <dbReference type="NCBI Taxonomy" id="433727"/>
    <lineage>
        <taxon>unclassified sequences</taxon>
        <taxon>metagenomes</taxon>
        <taxon>ecological metagenomes</taxon>
    </lineage>
</organism>
<evidence type="ECO:0000256" key="3">
    <source>
        <dbReference type="ARBA" id="ARBA00022692"/>
    </source>
</evidence>
<feature type="transmembrane region" description="Helical" evidence="6">
    <location>
        <begin position="329"/>
        <end position="347"/>
    </location>
</feature>
<dbReference type="GO" id="GO:0043190">
    <property type="term" value="C:ATP-binding cassette (ABC) transporter complex"/>
    <property type="evidence" value="ECO:0007669"/>
    <property type="project" value="TreeGrafter"/>
</dbReference>
<feature type="transmembrane region" description="Helical" evidence="6">
    <location>
        <begin position="271"/>
        <end position="291"/>
    </location>
</feature>
<name>A0A5J4L4S5_9ZZZZ</name>
<keyword evidence="2" id="KW-1003">Cell membrane</keyword>
<evidence type="ECO:0000256" key="1">
    <source>
        <dbReference type="ARBA" id="ARBA00004651"/>
    </source>
</evidence>
<keyword evidence="4 6" id="KW-1133">Transmembrane helix</keyword>
<feature type="transmembrane region" description="Helical" evidence="6">
    <location>
        <begin position="99"/>
        <end position="122"/>
    </location>
</feature>
<comment type="subcellular location">
    <subcellularLocation>
        <location evidence="1">Cell membrane</location>
        <topology evidence="1">Multi-pass membrane protein</topology>
    </subcellularLocation>
</comment>
<evidence type="ECO:0000313" key="7">
    <source>
        <dbReference type="EMBL" id="GER93229.1"/>
    </source>
</evidence>
<evidence type="ECO:0000256" key="2">
    <source>
        <dbReference type="ARBA" id="ARBA00022475"/>
    </source>
</evidence>
<evidence type="ECO:0000256" key="5">
    <source>
        <dbReference type="ARBA" id="ARBA00023136"/>
    </source>
</evidence>
<feature type="transmembrane region" description="Helical" evidence="6">
    <location>
        <begin position="12"/>
        <end position="29"/>
    </location>
</feature>
<gene>
    <name evidence="7" type="ORF">A45J_0965</name>
</gene>
<keyword evidence="5 6" id="KW-0472">Membrane</keyword>